<keyword evidence="4 8" id="KW-0561">Oxygen transport</keyword>
<dbReference type="EMBL" id="CAJHNH020001139">
    <property type="protein sequence ID" value="CAG5121683.1"/>
    <property type="molecule type" value="Genomic_DNA"/>
</dbReference>
<dbReference type="PROSITE" id="PS01033">
    <property type="entry name" value="GLOBIN"/>
    <property type="match status" value="1"/>
</dbReference>
<evidence type="ECO:0000256" key="3">
    <source>
        <dbReference type="ARBA" id="ARBA00022617"/>
    </source>
</evidence>
<dbReference type="Pfam" id="PF00042">
    <property type="entry name" value="Globin"/>
    <property type="match status" value="1"/>
</dbReference>
<evidence type="ECO:0000256" key="8">
    <source>
        <dbReference type="RuleBase" id="RU000356"/>
    </source>
</evidence>
<evidence type="ECO:0000256" key="2">
    <source>
        <dbReference type="ARBA" id="ARBA00022448"/>
    </source>
</evidence>
<keyword evidence="3 8" id="KW-0349">Heme</keyword>
<dbReference type="InterPro" id="IPR050532">
    <property type="entry name" value="Globin-like_OT"/>
</dbReference>
<dbReference type="SUPFAM" id="SSF46458">
    <property type="entry name" value="Globin-like"/>
    <property type="match status" value="1"/>
</dbReference>
<organism evidence="11 12">
    <name type="scientific">Candidula unifasciata</name>
    <dbReference type="NCBI Taxonomy" id="100452"/>
    <lineage>
        <taxon>Eukaryota</taxon>
        <taxon>Metazoa</taxon>
        <taxon>Spiralia</taxon>
        <taxon>Lophotrochozoa</taxon>
        <taxon>Mollusca</taxon>
        <taxon>Gastropoda</taxon>
        <taxon>Heterobranchia</taxon>
        <taxon>Euthyneura</taxon>
        <taxon>Panpulmonata</taxon>
        <taxon>Eupulmonata</taxon>
        <taxon>Stylommatophora</taxon>
        <taxon>Helicina</taxon>
        <taxon>Helicoidea</taxon>
        <taxon>Geomitridae</taxon>
        <taxon>Candidula</taxon>
    </lineage>
</organism>
<dbReference type="InterPro" id="IPR000971">
    <property type="entry name" value="Globin"/>
</dbReference>
<gene>
    <name evidence="11" type="ORF">CUNI_LOCUS7241</name>
</gene>
<feature type="non-terminal residue" evidence="11">
    <location>
        <position position="1"/>
    </location>
</feature>
<dbReference type="AlphaFoldDB" id="A0A8S3YX29"/>
<dbReference type="OrthoDB" id="436496at2759"/>
<dbReference type="PRINTS" id="PR00188">
    <property type="entry name" value="PLANTGLOBIN"/>
</dbReference>
<reference evidence="11" key="1">
    <citation type="submission" date="2021-04" db="EMBL/GenBank/DDBJ databases">
        <authorList>
            <consortium name="Molecular Ecology Group"/>
        </authorList>
    </citation>
    <scope>NUCLEOTIDE SEQUENCE</scope>
</reference>
<evidence type="ECO:0000259" key="10">
    <source>
        <dbReference type="PROSITE" id="PS01033"/>
    </source>
</evidence>
<evidence type="ECO:0000256" key="9">
    <source>
        <dbReference type="SAM" id="MobiDB-lite"/>
    </source>
</evidence>
<sequence length="342" mass="38647">VMTNSEYQQGLTQKASPPAEVATFDDVITSEVVSRSPEPGRKEEPEKVDQKGGGKERKGLSARISKRLMNLFQKHPTSTPAILDSAQTEVQEKSSKASGKKDHGKKATRQSSFTGRLMTSVSEWRRKPPNPVKDVPRSRKHKKPDIEDKVEPQNNNTRRVPIFVSPQDQVEIVEDAPTGIRQEQKIILKESWSVIKSDVEEVGVETFMGLFHTHPDSIDSFMAFKDKAVEDIEKSAVLKAHALRVMQTVDKCITRLDDVDKMATILCQLGRRHVGYKANASLVPMIGKQFISAIEPKMADKWSDEVGKAWDCLFNIINYNLRRGMMQEKHRLQDETNAKQKK</sequence>
<evidence type="ECO:0000313" key="11">
    <source>
        <dbReference type="EMBL" id="CAG5121683.1"/>
    </source>
</evidence>
<comment type="caution">
    <text evidence="11">The sequence shown here is derived from an EMBL/GenBank/DDBJ whole genome shotgun (WGS) entry which is preliminary data.</text>
</comment>
<dbReference type="GO" id="GO:0005344">
    <property type="term" value="F:oxygen carrier activity"/>
    <property type="evidence" value="ECO:0007669"/>
    <property type="project" value="UniProtKB-KW"/>
</dbReference>
<feature type="compositionally biased region" description="Basic and acidic residues" evidence="9">
    <location>
        <begin position="90"/>
        <end position="101"/>
    </location>
</feature>
<feature type="domain" description="Globin" evidence="10">
    <location>
        <begin position="179"/>
        <end position="326"/>
    </location>
</feature>
<evidence type="ECO:0000256" key="7">
    <source>
        <dbReference type="ARBA" id="ARBA00030087"/>
    </source>
</evidence>
<feature type="compositionally biased region" description="Polar residues" evidence="9">
    <location>
        <begin position="1"/>
        <end position="15"/>
    </location>
</feature>
<keyword evidence="12" id="KW-1185">Reference proteome</keyword>
<feature type="region of interest" description="Disordered" evidence="9">
    <location>
        <begin position="1"/>
        <end position="154"/>
    </location>
</feature>
<feature type="compositionally biased region" description="Polar residues" evidence="9">
    <location>
        <begin position="75"/>
        <end position="89"/>
    </location>
</feature>
<evidence type="ECO:0000256" key="5">
    <source>
        <dbReference type="ARBA" id="ARBA00022723"/>
    </source>
</evidence>
<name>A0A8S3YX29_9EUPU</name>
<proteinExistence type="inferred from homology"/>
<dbReference type="PANTHER" id="PTHR46458">
    <property type="entry name" value="BLR2807 PROTEIN"/>
    <property type="match status" value="1"/>
</dbReference>
<feature type="compositionally biased region" description="Basic and acidic residues" evidence="9">
    <location>
        <begin position="38"/>
        <end position="59"/>
    </location>
</feature>
<comment type="similarity">
    <text evidence="8">Belongs to the globin family.</text>
</comment>
<dbReference type="GO" id="GO:0020037">
    <property type="term" value="F:heme binding"/>
    <property type="evidence" value="ECO:0007669"/>
    <property type="project" value="InterPro"/>
</dbReference>
<keyword evidence="5" id="KW-0479">Metal-binding</keyword>
<dbReference type="GO" id="GO:0046872">
    <property type="term" value="F:metal ion binding"/>
    <property type="evidence" value="ECO:0007669"/>
    <property type="project" value="UniProtKB-KW"/>
</dbReference>
<dbReference type="InterPro" id="IPR009050">
    <property type="entry name" value="Globin-like_sf"/>
</dbReference>
<accession>A0A8S3YX29</accession>
<evidence type="ECO:0000256" key="6">
    <source>
        <dbReference type="ARBA" id="ARBA00023004"/>
    </source>
</evidence>
<dbReference type="PANTHER" id="PTHR46458:SF1">
    <property type="entry name" value="GEO09476P1"/>
    <property type="match status" value="1"/>
</dbReference>
<evidence type="ECO:0000256" key="1">
    <source>
        <dbReference type="ARBA" id="ARBA00013895"/>
    </source>
</evidence>
<feature type="compositionally biased region" description="Polar residues" evidence="9">
    <location>
        <begin position="109"/>
        <end position="122"/>
    </location>
</feature>
<dbReference type="Proteomes" id="UP000678393">
    <property type="component" value="Unassembled WGS sequence"/>
</dbReference>
<dbReference type="Gene3D" id="1.10.490.10">
    <property type="entry name" value="Globins"/>
    <property type="match status" value="1"/>
</dbReference>
<dbReference type="GO" id="GO:0019825">
    <property type="term" value="F:oxygen binding"/>
    <property type="evidence" value="ECO:0007669"/>
    <property type="project" value="InterPro"/>
</dbReference>
<keyword evidence="2 8" id="KW-0813">Transport</keyword>
<keyword evidence="6" id="KW-0408">Iron</keyword>
<dbReference type="InterPro" id="IPR012292">
    <property type="entry name" value="Globin/Proto"/>
</dbReference>
<evidence type="ECO:0000313" key="12">
    <source>
        <dbReference type="Proteomes" id="UP000678393"/>
    </source>
</evidence>
<evidence type="ECO:0000256" key="4">
    <source>
        <dbReference type="ARBA" id="ARBA00022621"/>
    </source>
</evidence>
<protein>
    <recommendedName>
        <fullName evidence="1">Globin</fullName>
    </recommendedName>
    <alternativeName>
        <fullName evidence="7">Myoglobin</fullName>
    </alternativeName>
</protein>